<dbReference type="AlphaFoldDB" id="A0A0F9DX91"/>
<name>A0A0F9DX91_9ZZZZ</name>
<evidence type="ECO:0000313" key="1">
    <source>
        <dbReference type="EMBL" id="KKL16438.1"/>
    </source>
</evidence>
<protein>
    <submittedName>
        <fullName evidence="1">Uncharacterized protein</fullName>
    </submittedName>
</protein>
<accession>A0A0F9DX91</accession>
<organism evidence="1">
    <name type="scientific">marine sediment metagenome</name>
    <dbReference type="NCBI Taxonomy" id="412755"/>
    <lineage>
        <taxon>unclassified sequences</taxon>
        <taxon>metagenomes</taxon>
        <taxon>ecological metagenomes</taxon>
    </lineage>
</organism>
<proteinExistence type="predicted"/>
<reference evidence="1" key="1">
    <citation type="journal article" date="2015" name="Nature">
        <title>Complex archaea that bridge the gap between prokaryotes and eukaryotes.</title>
        <authorList>
            <person name="Spang A."/>
            <person name="Saw J.H."/>
            <person name="Jorgensen S.L."/>
            <person name="Zaremba-Niedzwiedzka K."/>
            <person name="Martijn J."/>
            <person name="Lind A.E."/>
            <person name="van Eijk R."/>
            <person name="Schleper C."/>
            <person name="Guy L."/>
            <person name="Ettema T.J."/>
        </authorList>
    </citation>
    <scope>NUCLEOTIDE SEQUENCE</scope>
</reference>
<feature type="non-terminal residue" evidence="1">
    <location>
        <position position="41"/>
    </location>
</feature>
<gene>
    <name evidence="1" type="ORF">LCGC14_2495570</name>
</gene>
<dbReference type="EMBL" id="LAZR01039662">
    <property type="protein sequence ID" value="KKL16438.1"/>
    <property type="molecule type" value="Genomic_DNA"/>
</dbReference>
<sequence>MSVASAKMGIALRSKSGMIPEPPEWLVNLNKTDSFIQRGYS</sequence>
<comment type="caution">
    <text evidence="1">The sequence shown here is derived from an EMBL/GenBank/DDBJ whole genome shotgun (WGS) entry which is preliminary data.</text>
</comment>